<keyword evidence="7 11" id="KW-0119">Carbohydrate metabolism</keyword>
<evidence type="ECO:0000256" key="7">
    <source>
        <dbReference type="ARBA" id="ARBA00023277"/>
    </source>
</evidence>
<evidence type="ECO:0000256" key="11">
    <source>
        <dbReference type="RuleBase" id="RU367094"/>
    </source>
</evidence>
<comment type="similarity">
    <text evidence="2 11">Belongs to the faeC family.</text>
</comment>
<comment type="caution">
    <text evidence="12">The sequence shown here is derived from an EMBL/GenBank/DDBJ whole genome shotgun (WGS) entry which is preliminary data.</text>
</comment>
<dbReference type="InterPro" id="IPR043595">
    <property type="entry name" value="FaeB/C/D"/>
</dbReference>
<comment type="subcellular location">
    <subcellularLocation>
        <location evidence="1 11">Secreted</location>
    </subcellularLocation>
</comment>
<keyword evidence="4 11" id="KW-0858">Xylan degradation</keyword>
<evidence type="ECO:0000256" key="9">
    <source>
        <dbReference type="ARBA" id="ARBA00025250"/>
    </source>
</evidence>
<dbReference type="Gene3D" id="3.40.50.1820">
    <property type="entry name" value="alpha/beta hydrolase"/>
    <property type="match status" value="1"/>
</dbReference>
<feature type="signal peptide" evidence="11">
    <location>
        <begin position="1"/>
        <end position="20"/>
    </location>
</feature>
<evidence type="ECO:0000256" key="3">
    <source>
        <dbReference type="ARBA" id="ARBA00022525"/>
    </source>
</evidence>
<sequence>MRLLCSLLLGMVALTDVAVAALSSGCGKAPTVTSGVKTISVGGTQRQFTIRVPQNYQNNKGYKLVYGLHWVGGRMEQVANGGDTGSKNWKYYGMQVLANETAIFVAPQGISGNWGNSGGSDIKFIDAMNDYIDAGLCVDQAQRFSIGFSYGGSMTYAIACARAKQFRGVAVIAGGQLSGCDGGNDPIAYFGIHGIKDGTLNIAGGRTLRDRFVKNNGCASMSGAKEPTSGSRTHITTAATGCKQGYPMKWAAHDGGHIQAAADKPAPEENGEASWVGPEVWAFWNLPELAS</sequence>
<dbReference type="PANTHER" id="PTHR38050">
    <property type="match status" value="1"/>
</dbReference>
<dbReference type="PANTHER" id="PTHR38050:SF1">
    <property type="entry name" value="FERULOYL ESTERASE C"/>
    <property type="match status" value="1"/>
</dbReference>
<comment type="catalytic activity">
    <reaction evidence="10 11">
        <text>feruloyl-polysaccharide + H2O = ferulate + polysaccharide.</text>
        <dbReference type="EC" id="3.1.1.73"/>
    </reaction>
</comment>
<accession>A0A9P4QS06</accession>
<evidence type="ECO:0000313" key="12">
    <source>
        <dbReference type="EMBL" id="KAF2729861.1"/>
    </source>
</evidence>
<organism evidence="12 13">
    <name type="scientific">Polyplosphaeria fusca</name>
    <dbReference type="NCBI Taxonomy" id="682080"/>
    <lineage>
        <taxon>Eukaryota</taxon>
        <taxon>Fungi</taxon>
        <taxon>Dikarya</taxon>
        <taxon>Ascomycota</taxon>
        <taxon>Pezizomycotina</taxon>
        <taxon>Dothideomycetes</taxon>
        <taxon>Pleosporomycetidae</taxon>
        <taxon>Pleosporales</taxon>
        <taxon>Tetraplosphaeriaceae</taxon>
        <taxon>Polyplosphaeria</taxon>
    </lineage>
</organism>
<comment type="function">
    <text evidence="9 11">Involved in degradation of plant cell walls. Hydrolyzes the feruloyl-arabinose ester bond in arabinoxylans, and the feruloyl-galactose ester bond in pectin. Active against paranitrophenyl-acetate, methyl ferulate and wheat arabinoxylan.</text>
</comment>
<dbReference type="AlphaFoldDB" id="A0A9P4QS06"/>
<evidence type="ECO:0000256" key="8">
    <source>
        <dbReference type="ARBA" id="ARBA00023326"/>
    </source>
</evidence>
<dbReference type="SUPFAM" id="SSF53474">
    <property type="entry name" value="alpha/beta-Hydrolases"/>
    <property type="match status" value="1"/>
</dbReference>
<evidence type="ECO:0000256" key="10">
    <source>
        <dbReference type="ARBA" id="ARBA00034075"/>
    </source>
</evidence>
<evidence type="ECO:0000256" key="2">
    <source>
        <dbReference type="ARBA" id="ARBA00010278"/>
    </source>
</evidence>
<evidence type="ECO:0000256" key="4">
    <source>
        <dbReference type="ARBA" id="ARBA00022651"/>
    </source>
</evidence>
<feature type="chain" id="PRO_5040529760" description="Feruloyl esterase C" evidence="11">
    <location>
        <begin position="21"/>
        <end position="291"/>
    </location>
</feature>
<dbReference type="GO" id="GO:0030600">
    <property type="term" value="F:feruloyl esterase activity"/>
    <property type="evidence" value="ECO:0007669"/>
    <property type="project" value="UniProtKB-UniRule"/>
</dbReference>
<dbReference type="OrthoDB" id="424610at2759"/>
<dbReference type="InterPro" id="IPR029058">
    <property type="entry name" value="AB_hydrolase_fold"/>
</dbReference>
<reference evidence="12" key="1">
    <citation type="journal article" date="2020" name="Stud. Mycol.">
        <title>101 Dothideomycetes genomes: a test case for predicting lifestyles and emergence of pathogens.</title>
        <authorList>
            <person name="Haridas S."/>
            <person name="Albert R."/>
            <person name="Binder M."/>
            <person name="Bloem J."/>
            <person name="Labutti K."/>
            <person name="Salamov A."/>
            <person name="Andreopoulos B."/>
            <person name="Baker S."/>
            <person name="Barry K."/>
            <person name="Bills G."/>
            <person name="Bluhm B."/>
            <person name="Cannon C."/>
            <person name="Castanera R."/>
            <person name="Culley D."/>
            <person name="Daum C."/>
            <person name="Ezra D."/>
            <person name="Gonzalez J."/>
            <person name="Henrissat B."/>
            <person name="Kuo A."/>
            <person name="Liang C."/>
            <person name="Lipzen A."/>
            <person name="Lutzoni F."/>
            <person name="Magnuson J."/>
            <person name="Mondo S."/>
            <person name="Nolan M."/>
            <person name="Ohm R."/>
            <person name="Pangilinan J."/>
            <person name="Park H.-J."/>
            <person name="Ramirez L."/>
            <person name="Alfaro M."/>
            <person name="Sun H."/>
            <person name="Tritt A."/>
            <person name="Yoshinaga Y."/>
            <person name="Zwiers L.-H."/>
            <person name="Turgeon B."/>
            <person name="Goodwin S."/>
            <person name="Spatafora J."/>
            <person name="Crous P."/>
            <person name="Grigoriev I."/>
        </authorList>
    </citation>
    <scope>NUCLEOTIDE SEQUENCE</scope>
    <source>
        <strain evidence="12">CBS 125425</strain>
    </source>
</reference>
<dbReference type="GO" id="GO:0045493">
    <property type="term" value="P:xylan catabolic process"/>
    <property type="evidence" value="ECO:0007669"/>
    <property type="project" value="UniProtKB-UniRule"/>
</dbReference>
<evidence type="ECO:0000313" key="13">
    <source>
        <dbReference type="Proteomes" id="UP000799444"/>
    </source>
</evidence>
<keyword evidence="3 11" id="KW-0964">Secreted</keyword>
<evidence type="ECO:0000256" key="1">
    <source>
        <dbReference type="ARBA" id="ARBA00004613"/>
    </source>
</evidence>
<keyword evidence="8 11" id="KW-0624">Polysaccharide degradation</keyword>
<keyword evidence="6 11" id="KW-0378">Hydrolase</keyword>
<gene>
    <name evidence="12" type="ORF">EJ04DRAFT_587728</name>
</gene>
<evidence type="ECO:0000256" key="5">
    <source>
        <dbReference type="ARBA" id="ARBA00022729"/>
    </source>
</evidence>
<keyword evidence="5 11" id="KW-0732">Signal</keyword>
<dbReference type="GO" id="GO:0005576">
    <property type="term" value="C:extracellular region"/>
    <property type="evidence" value="ECO:0007669"/>
    <property type="project" value="UniProtKB-SubCell"/>
</dbReference>
<dbReference type="EC" id="3.1.1.73" evidence="11"/>
<protein>
    <recommendedName>
        <fullName evidence="11">Feruloyl esterase C</fullName>
        <ecNumber evidence="11">3.1.1.73</ecNumber>
    </recommendedName>
    <alternativeName>
        <fullName evidence="11">Ferulic acid esterase C</fullName>
    </alternativeName>
</protein>
<keyword evidence="13" id="KW-1185">Reference proteome</keyword>
<name>A0A9P4QS06_9PLEO</name>
<evidence type="ECO:0000256" key="6">
    <source>
        <dbReference type="ARBA" id="ARBA00022801"/>
    </source>
</evidence>
<dbReference type="EMBL" id="ML996233">
    <property type="protein sequence ID" value="KAF2729861.1"/>
    <property type="molecule type" value="Genomic_DNA"/>
</dbReference>
<proteinExistence type="inferred from homology"/>
<dbReference type="Proteomes" id="UP000799444">
    <property type="component" value="Unassembled WGS sequence"/>
</dbReference>